<dbReference type="Gene3D" id="1.20.5.3600">
    <property type="match status" value="1"/>
</dbReference>
<dbReference type="GO" id="GO:0044613">
    <property type="term" value="C:nuclear pore central transport channel"/>
    <property type="evidence" value="ECO:0007669"/>
    <property type="project" value="TreeGrafter"/>
</dbReference>
<feature type="domain" description="Nucleoporin Nup54 alpha-helical" evidence="7">
    <location>
        <begin position="337"/>
        <end position="483"/>
    </location>
</feature>
<evidence type="ECO:0000259" key="7">
    <source>
        <dbReference type="Pfam" id="PF13874"/>
    </source>
</evidence>
<dbReference type="Pfam" id="PF13874">
    <property type="entry name" value="Nup54"/>
    <property type="match status" value="1"/>
</dbReference>
<organism evidence="8 9">
    <name type="scientific">Sphaerulina musiva (strain SO2202)</name>
    <name type="common">Poplar stem canker fungus</name>
    <name type="synonym">Septoria musiva</name>
    <dbReference type="NCBI Taxonomy" id="692275"/>
    <lineage>
        <taxon>Eukaryota</taxon>
        <taxon>Fungi</taxon>
        <taxon>Dikarya</taxon>
        <taxon>Ascomycota</taxon>
        <taxon>Pezizomycotina</taxon>
        <taxon>Dothideomycetes</taxon>
        <taxon>Dothideomycetidae</taxon>
        <taxon>Mycosphaerellales</taxon>
        <taxon>Mycosphaerellaceae</taxon>
        <taxon>Sphaerulina</taxon>
    </lineage>
</organism>
<dbReference type="Pfam" id="PF13634">
    <property type="entry name" value="Nucleoporin_FG"/>
    <property type="match status" value="1"/>
</dbReference>
<feature type="region of interest" description="Disordered" evidence="6">
    <location>
        <begin position="146"/>
        <end position="248"/>
    </location>
</feature>
<dbReference type="Pfam" id="PF18570">
    <property type="entry name" value="Nup54_57_C"/>
    <property type="match status" value="1"/>
</dbReference>
<keyword evidence="5" id="KW-0175">Coiled coil</keyword>
<evidence type="ECO:0000256" key="6">
    <source>
        <dbReference type="SAM" id="MobiDB-lite"/>
    </source>
</evidence>
<keyword evidence="3" id="KW-0653">Protein transport</keyword>
<feature type="compositionally biased region" description="Low complexity" evidence="6">
    <location>
        <begin position="171"/>
        <end position="197"/>
    </location>
</feature>
<evidence type="ECO:0000256" key="4">
    <source>
        <dbReference type="ARBA" id="ARBA00023242"/>
    </source>
</evidence>
<evidence type="ECO:0000256" key="1">
    <source>
        <dbReference type="ARBA" id="ARBA00004567"/>
    </source>
</evidence>
<dbReference type="Gene3D" id="1.20.5.490">
    <property type="entry name" value="Single helix bin"/>
    <property type="match status" value="1"/>
</dbReference>
<keyword evidence="4" id="KW-0539">Nucleus</keyword>
<dbReference type="InterPro" id="IPR024864">
    <property type="entry name" value="Nup54/Nup57/Nup44"/>
</dbReference>
<dbReference type="GO" id="GO:0017056">
    <property type="term" value="F:structural constituent of nuclear pore"/>
    <property type="evidence" value="ECO:0007669"/>
    <property type="project" value="TreeGrafter"/>
</dbReference>
<dbReference type="EMBL" id="KB456261">
    <property type="protein sequence ID" value="EMF15657.1"/>
    <property type="molecule type" value="Genomic_DNA"/>
</dbReference>
<feature type="coiled-coil region" evidence="5">
    <location>
        <begin position="525"/>
        <end position="559"/>
    </location>
</feature>
<evidence type="ECO:0000313" key="8">
    <source>
        <dbReference type="EMBL" id="EMF15657.1"/>
    </source>
</evidence>
<keyword evidence="3" id="KW-0509">mRNA transport</keyword>
<dbReference type="PANTHER" id="PTHR13000:SF0">
    <property type="entry name" value="NUCLEOPORIN P54"/>
    <property type="match status" value="1"/>
</dbReference>
<dbReference type="GeneID" id="27901462"/>
<dbReference type="Proteomes" id="UP000016931">
    <property type="component" value="Unassembled WGS sequence"/>
</dbReference>
<evidence type="ECO:0000256" key="3">
    <source>
        <dbReference type="ARBA" id="ARBA00023132"/>
    </source>
</evidence>
<dbReference type="OMA" id="MMQTRLH"/>
<proteinExistence type="predicted"/>
<dbReference type="GO" id="GO:0006607">
    <property type="term" value="P:NLS-bearing protein import into nucleus"/>
    <property type="evidence" value="ECO:0007669"/>
    <property type="project" value="TreeGrafter"/>
</dbReference>
<dbReference type="OrthoDB" id="6162375at2759"/>
<name>M3B740_SPHMS</name>
<dbReference type="STRING" id="692275.M3B740"/>
<dbReference type="PANTHER" id="PTHR13000">
    <property type="entry name" value="NUCLEOPORIN P54"/>
    <property type="match status" value="1"/>
</dbReference>
<protein>
    <recommendedName>
        <fullName evidence="7">Nucleoporin Nup54 alpha-helical domain-containing protein</fullName>
    </recommendedName>
</protein>
<dbReference type="InterPro" id="IPR025712">
    <property type="entry name" value="Nup54_alpha-helical_dom"/>
</dbReference>
<dbReference type="GO" id="GO:0036228">
    <property type="term" value="P:protein localization to nuclear inner membrane"/>
    <property type="evidence" value="ECO:0007669"/>
    <property type="project" value="TreeGrafter"/>
</dbReference>
<dbReference type="AlphaFoldDB" id="M3B740"/>
<comment type="subcellular location">
    <subcellularLocation>
        <location evidence="1">Nucleus</location>
        <location evidence="1">Nuclear pore complex</location>
    </subcellularLocation>
</comment>
<gene>
    <name evidence="8" type="ORF">SEPMUDRAFT_147482</name>
</gene>
<feature type="region of interest" description="Disordered" evidence="6">
    <location>
        <begin position="36"/>
        <end position="106"/>
    </location>
</feature>
<dbReference type="GO" id="GO:0006999">
    <property type="term" value="P:nuclear pore organization"/>
    <property type="evidence" value="ECO:0007669"/>
    <property type="project" value="TreeGrafter"/>
</dbReference>
<dbReference type="RefSeq" id="XP_016763778.1">
    <property type="nucleotide sequence ID" value="XM_016904325.1"/>
</dbReference>
<dbReference type="HOGENOM" id="CLU_023804_0_1_1"/>
<dbReference type="eggNOG" id="KOG3091">
    <property type="taxonomic scope" value="Eukaryota"/>
</dbReference>
<evidence type="ECO:0000256" key="5">
    <source>
        <dbReference type="SAM" id="Coils"/>
    </source>
</evidence>
<keyword evidence="9" id="KW-1185">Reference proteome</keyword>
<feature type="compositionally biased region" description="Low complexity" evidence="6">
    <location>
        <begin position="40"/>
        <end position="54"/>
    </location>
</feature>
<evidence type="ECO:0000256" key="2">
    <source>
        <dbReference type="ARBA" id="ARBA00022448"/>
    </source>
</evidence>
<keyword evidence="3" id="KW-0906">Nuclear pore complex</keyword>
<keyword evidence="2" id="KW-0813">Transport</keyword>
<feature type="compositionally biased region" description="Low complexity" evidence="6">
    <location>
        <begin position="148"/>
        <end position="164"/>
    </location>
</feature>
<feature type="compositionally biased region" description="Low complexity" evidence="6">
    <location>
        <begin position="211"/>
        <end position="241"/>
    </location>
</feature>
<reference evidence="8 9" key="1">
    <citation type="journal article" date="2012" name="PLoS Pathog.">
        <title>Diverse lifestyles and strategies of plant pathogenesis encoded in the genomes of eighteen Dothideomycetes fungi.</title>
        <authorList>
            <person name="Ohm R.A."/>
            <person name="Feau N."/>
            <person name="Henrissat B."/>
            <person name="Schoch C.L."/>
            <person name="Horwitz B.A."/>
            <person name="Barry K.W."/>
            <person name="Condon B.J."/>
            <person name="Copeland A.C."/>
            <person name="Dhillon B."/>
            <person name="Glaser F."/>
            <person name="Hesse C.N."/>
            <person name="Kosti I."/>
            <person name="LaButti K."/>
            <person name="Lindquist E.A."/>
            <person name="Lucas S."/>
            <person name="Salamov A.A."/>
            <person name="Bradshaw R.E."/>
            <person name="Ciuffetti L."/>
            <person name="Hamelin R.C."/>
            <person name="Kema G.H.J."/>
            <person name="Lawrence C."/>
            <person name="Scott J.A."/>
            <person name="Spatafora J.W."/>
            <person name="Turgeon B.G."/>
            <person name="de Wit P.J.G.M."/>
            <person name="Zhong S."/>
            <person name="Goodwin S.B."/>
            <person name="Grigoriev I.V."/>
        </authorList>
    </citation>
    <scope>NUCLEOTIDE SEQUENCE [LARGE SCALE GENOMIC DNA]</scope>
    <source>
        <strain evidence="8 9">SO2202</strain>
    </source>
</reference>
<accession>M3B740</accession>
<sequence>MGLFDGLGASSNTAATTTAGGGLFGSSAAPATNTGGGLFGNNNTNAQSSNNATGGLFGSAPAPTTSGGGLFGSQPAAASSNTGGGLFGSQPAAPGSTAGGGLFGSQPAAANNKTGGGLFGSNTAASSNTGGGGLFGNASSNTGGGLFGSSNTNNNTNNNAGTSSLFGGGNANTSTNNTSSLFGGGATQNQQQQTGGASLFANNGPGASIFGSGSTTNGQGQQSGALFANPGQNQQQQQQGPVANSSIFNPQTVSVGGLGHTMTNAQLQRLQFSGASTVPNEKKISEQIQTVVKKWNPDIREDPNSQTNPRRTTLLQTYLYNAVPKEYAPFFYPDAARGEDEKSWEEALSQKPELPNVDGQEVAGLSYVPILVVGFKALGDRVETQAKIIQEMRSRLHEMNNSLSAVMDAHQQKITVKIASAKRQHQVLSQRCLRLAVKVQVLRNRGYALDAQEEGLRKTLLSLERQVTDPTYVGREDEIWARMVSLRERARWLEEEGKRVANQVNQQNQQGQEGTASAGLSEDILAKTRKILKDYDGQLQHLNKELEEVKKEFAAWEEIKGRR</sequence>
<evidence type="ECO:0000313" key="9">
    <source>
        <dbReference type="Proteomes" id="UP000016931"/>
    </source>
</evidence>
<dbReference type="InterPro" id="IPR025574">
    <property type="entry name" value="Nucleoporin_FG_rpt"/>
</dbReference>
<keyword evidence="3" id="KW-0811">Translocation</keyword>